<gene>
    <name evidence="2" type="ORF">CPBP_00671</name>
</gene>
<feature type="coiled-coil region" evidence="1">
    <location>
        <begin position="35"/>
        <end position="62"/>
    </location>
</feature>
<sequence length="179" mass="20230">MKKILAFLVVVGHVLTTVYGADVENERSTFPASEIDSLTDEFRALQSTVQTLQDQVIEHENTAGLSTPPLFCWKFIGDSRVAKVGEIRDMQSKIAYIQNTHDTISDETTKAELAVQLTNLMTTFEDEMEKKSRYESAVKKLLFLNAELNAYSIQIYRIAQKTSKLLPPQSSLPASRWRV</sequence>
<accession>A0A7L9RTF9</accession>
<organism evidence="2 3">
    <name type="scientific">Candidatus Bodocaedibacter vickermanii</name>
    <dbReference type="NCBI Taxonomy" id="2741701"/>
    <lineage>
        <taxon>Bacteria</taxon>
        <taxon>Pseudomonadati</taxon>
        <taxon>Pseudomonadota</taxon>
        <taxon>Alphaproteobacteria</taxon>
        <taxon>Holosporales</taxon>
        <taxon>Candidatus Paracaedibacteraceae</taxon>
        <taxon>Candidatus Bodocaedibacter</taxon>
    </lineage>
</organism>
<dbReference type="KEGG" id="pbal:CPBP_00671"/>
<evidence type="ECO:0000256" key="1">
    <source>
        <dbReference type="SAM" id="Coils"/>
    </source>
</evidence>
<reference evidence="2 3" key="1">
    <citation type="submission" date="2020-06" db="EMBL/GenBank/DDBJ databases">
        <title>The endosymbiont of the kinetoplastid Bodo saltans is a Paracaedibacter-like alpha-proteobacterium possessing a putative toxin-antitoxin system.</title>
        <authorList>
            <person name="Midha S."/>
            <person name="Rigden D.J."/>
            <person name="Siozios S."/>
            <person name="Hurst G.D.D."/>
            <person name="Jackson A.P."/>
        </authorList>
    </citation>
    <scope>NUCLEOTIDE SEQUENCE [LARGE SCALE GENOMIC DNA]</scope>
    <source>
        <strain evidence="2">Lake Konstanz</strain>
    </source>
</reference>
<protein>
    <submittedName>
        <fullName evidence="2">Uncharacterized protein</fullName>
    </submittedName>
</protein>
<keyword evidence="3" id="KW-1185">Reference proteome</keyword>
<dbReference type="Proteomes" id="UP000594001">
    <property type="component" value="Chromosome"/>
</dbReference>
<evidence type="ECO:0000313" key="3">
    <source>
        <dbReference type="Proteomes" id="UP000594001"/>
    </source>
</evidence>
<keyword evidence="1" id="KW-0175">Coiled coil</keyword>
<evidence type="ECO:0000313" key="2">
    <source>
        <dbReference type="EMBL" id="QOL19900.1"/>
    </source>
</evidence>
<dbReference type="EMBL" id="CP054719">
    <property type="protein sequence ID" value="QOL19900.1"/>
    <property type="molecule type" value="Genomic_DNA"/>
</dbReference>
<proteinExistence type="predicted"/>
<name>A0A7L9RTF9_9PROT</name>
<dbReference type="AlphaFoldDB" id="A0A7L9RTF9"/>
<dbReference type="RefSeq" id="WP_350331459.1">
    <property type="nucleotide sequence ID" value="NZ_CP054719.1"/>
</dbReference>